<dbReference type="RefSeq" id="WP_211947170.1">
    <property type="nucleotide sequence ID" value="NZ_CAJPUY010000007.1"/>
</dbReference>
<name>A0A916ISV5_9BURK</name>
<accession>A0A916ISV5</accession>
<sequence>MFEFCSRRTLATAVAAFGLTAAGTALAASEDVFLRAEPTTGEFTGFRAEGSFDAVNKALDVFNLRSQGGSGPTPDNAGDYRGGRVMLGYKFSSYWSGAATYLRRNIDYGQDTNSIDTWQLALHYDPLAEPGARDRLIFRFSLWGDRAGSVSKTSPTQVRGTTFGQIRVNDPNDFQAQADMIFSGQLSERSTLTGFLGGGFSNVSVGDLSAQVRRGNCNFNVNIGSDNIANGTLAAPCRVGGSVLQDASFSANASQFGLDVSKDLNYTAAFLTAGASWRWKYERFSSQLGYQFQYLFRSNIDDRLSSFGVSPIKSNHTLGLELAYAVVKDVELYVRGQAFKYNFVGTIPFLYNAATAGRMDRYYGYASIGVRFSGF</sequence>
<comment type="caution">
    <text evidence="2">The sequence shown here is derived from an EMBL/GenBank/DDBJ whole genome shotgun (WGS) entry which is preliminary data.</text>
</comment>
<proteinExistence type="predicted"/>
<gene>
    <name evidence="2" type="ORF">LMG31506_02180</name>
</gene>
<keyword evidence="1" id="KW-0732">Signal</keyword>
<evidence type="ECO:0000256" key="1">
    <source>
        <dbReference type="SAM" id="SignalP"/>
    </source>
</evidence>
<reference evidence="2" key="1">
    <citation type="submission" date="2021-03" db="EMBL/GenBank/DDBJ databases">
        <authorList>
            <person name="Peeters C."/>
        </authorList>
    </citation>
    <scope>NUCLEOTIDE SEQUENCE</scope>
    <source>
        <strain evidence="2">LMG 31506</strain>
    </source>
</reference>
<organism evidence="2 3">
    <name type="scientific">Cupriavidus yeoncheonensis</name>
    <dbReference type="NCBI Taxonomy" id="1462994"/>
    <lineage>
        <taxon>Bacteria</taxon>
        <taxon>Pseudomonadati</taxon>
        <taxon>Pseudomonadota</taxon>
        <taxon>Betaproteobacteria</taxon>
        <taxon>Burkholderiales</taxon>
        <taxon>Burkholderiaceae</taxon>
        <taxon>Cupriavidus</taxon>
    </lineage>
</organism>
<protein>
    <submittedName>
        <fullName evidence="2">Uncharacterized protein</fullName>
    </submittedName>
</protein>
<keyword evidence="3" id="KW-1185">Reference proteome</keyword>
<dbReference type="EMBL" id="CAJPUY010000007">
    <property type="protein sequence ID" value="CAG2140140.1"/>
    <property type="molecule type" value="Genomic_DNA"/>
</dbReference>
<feature type="signal peptide" evidence="1">
    <location>
        <begin position="1"/>
        <end position="27"/>
    </location>
</feature>
<dbReference type="Proteomes" id="UP000672934">
    <property type="component" value="Unassembled WGS sequence"/>
</dbReference>
<evidence type="ECO:0000313" key="2">
    <source>
        <dbReference type="EMBL" id="CAG2140140.1"/>
    </source>
</evidence>
<feature type="chain" id="PRO_5037104606" evidence="1">
    <location>
        <begin position="28"/>
        <end position="375"/>
    </location>
</feature>
<evidence type="ECO:0000313" key="3">
    <source>
        <dbReference type="Proteomes" id="UP000672934"/>
    </source>
</evidence>
<dbReference type="AlphaFoldDB" id="A0A916ISV5"/>